<keyword evidence="5" id="KW-0067">ATP-binding</keyword>
<dbReference type="SUPFAM" id="SSF158702">
    <property type="entry name" value="Sec63 N-terminal domain-like"/>
    <property type="match status" value="1"/>
</dbReference>
<feature type="region of interest" description="Disordered" evidence="11">
    <location>
        <begin position="1125"/>
        <end position="1159"/>
    </location>
</feature>
<dbReference type="CDD" id="cd18795">
    <property type="entry name" value="SF2_C_Ski2"/>
    <property type="match status" value="1"/>
</dbReference>
<feature type="compositionally biased region" description="Polar residues" evidence="11">
    <location>
        <begin position="1409"/>
        <end position="1433"/>
    </location>
</feature>
<comment type="catalytic activity">
    <reaction evidence="8">
        <text>Couples ATP hydrolysis with the unwinding of duplex DNA by translocating in the 3'-5' direction.</text>
        <dbReference type="EC" id="5.6.2.4"/>
    </reaction>
</comment>
<dbReference type="InterPro" id="IPR057842">
    <property type="entry name" value="WH_MER3"/>
</dbReference>
<dbReference type="SUPFAM" id="SSF52540">
    <property type="entry name" value="P-loop containing nucleoside triphosphate hydrolases"/>
    <property type="match status" value="1"/>
</dbReference>
<gene>
    <name evidence="14" type="primary">HFM1</name>
    <name evidence="14" type="ORF">LTR77_001103</name>
</gene>
<evidence type="ECO:0000313" key="15">
    <source>
        <dbReference type="Proteomes" id="UP001337655"/>
    </source>
</evidence>
<evidence type="ECO:0000256" key="10">
    <source>
        <dbReference type="ARBA" id="ARBA00048988"/>
    </source>
</evidence>
<evidence type="ECO:0000256" key="5">
    <source>
        <dbReference type="ARBA" id="ARBA00022840"/>
    </source>
</evidence>
<dbReference type="Pfam" id="PF00270">
    <property type="entry name" value="DEAD"/>
    <property type="match status" value="1"/>
</dbReference>
<dbReference type="Pfam" id="PF00271">
    <property type="entry name" value="Helicase_C"/>
    <property type="match status" value="1"/>
</dbReference>
<dbReference type="Proteomes" id="UP001337655">
    <property type="component" value="Unassembled WGS sequence"/>
</dbReference>
<feature type="domain" description="Helicase C-terminal" evidence="13">
    <location>
        <begin position="473"/>
        <end position="664"/>
    </location>
</feature>
<feature type="region of interest" description="Disordered" evidence="11">
    <location>
        <begin position="195"/>
        <end position="224"/>
    </location>
</feature>
<comment type="similarity">
    <text evidence="1">Belongs to the helicase family. SKI2 subfamily.</text>
</comment>
<dbReference type="InterPro" id="IPR014001">
    <property type="entry name" value="Helicase_ATP-bd"/>
</dbReference>
<keyword evidence="2" id="KW-0547">Nucleotide-binding</keyword>
<dbReference type="Pfam" id="PF02889">
    <property type="entry name" value="Sec63"/>
    <property type="match status" value="1"/>
</dbReference>
<dbReference type="PANTHER" id="PTHR47835">
    <property type="entry name" value="HFM1, ATP DEPENDENT DNA HELICASE HOMOLOG"/>
    <property type="match status" value="1"/>
</dbReference>
<dbReference type="InterPro" id="IPR027417">
    <property type="entry name" value="P-loop_NTPase"/>
</dbReference>
<feature type="compositionally biased region" description="Polar residues" evidence="11">
    <location>
        <begin position="1221"/>
        <end position="1240"/>
    </location>
</feature>
<proteinExistence type="inferred from homology"/>
<feature type="compositionally biased region" description="Polar residues" evidence="11">
    <location>
        <begin position="1274"/>
        <end position="1286"/>
    </location>
</feature>
<evidence type="ECO:0000259" key="13">
    <source>
        <dbReference type="PROSITE" id="PS51194"/>
    </source>
</evidence>
<dbReference type="GO" id="GO:0005524">
    <property type="term" value="F:ATP binding"/>
    <property type="evidence" value="ECO:0007669"/>
    <property type="project" value="UniProtKB-KW"/>
</dbReference>
<feature type="compositionally biased region" description="Acidic residues" evidence="11">
    <location>
        <begin position="1097"/>
        <end position="1109"/>
    </location>
</feature>
<evidence type="ECO:0000256" key="11">
    <source>
        <dbReference type="SAM" id="MobiDB-lite"/>
    </source>
</evidence>
<feature type="region of interest" description="Disordered" evidence="11">
    <location>
        <begin position="1069"/>
        <end position="1109"/>
    </location>
</feature>
<feature type="region of interest" description="Disordered" evidence="11">
    <location>
        <begin position="124"/>
        <end position="166"/>
    </location>
</feature>
<dbReference type="InterPro" id="IPR011545">
    <property type="entry name" value="DEAD/DEAH_box_helicase_dom"/>
</dbReference>
<feature type="domain" description="Helicase ATP-binding" evidence="12">
    <location>
        <begin position="259"/>
        <end position="433"/>
    </location>
</feature>
<feature type="region of interest" description="Disordered" evidence="11">
    <location>
        <begin position="16"/>
        <end position="61"/>
    </location>
</feature>
<evidence type="ECO:0000256" key="9">
    <source>
        <dbReference type="ARBA" id="ARBA00034808"/>
    </source>
</evidence>
<dbReference type="SMART" id="SM00973">
    <property type="entry name" value="Sec63"/>
    <property type="match status" value="1"/>
</dbReference>
<feature type="compositionally biased region" description="Polar residues" evidence="11">
    <location>
        <begin position="124"/>
        <end position="134"/>
    </location>
</feature>
<evidence type="ECO:0000256" key="1">
    <source>
        <dbReference type="ARBA" id="ARBA00010140"/>
    </source>
</evidence>
<feature type="compositionally biased region" description="Low complexity" evidence="11">
    <location>
        <begin position="210"/>
        <end position="224"/>
    </location>
</feature>
<dbReference type="Gene3D" id="1.10.3380.10">
    <property type="entry name" value="Sec63 N-terminal domain-like domain"/>
    <property type="match status" value="1"/>
</dbReference>
<evidence type="ECO:0000256" key="6">
    <source>
        <dbReference type="ARBA" id="ARBA00023235"/>
    </source>
</evidence>
<evidence type="ECO:0000256" key="4">
    <source>
        <dbReference type="ARBA" id="ARBA00022806"/>
    </source>
</evidence>
<dbReference type="InterPro" id="IPR036388">
    <property type="entry name" value="WH-like_DNA-bd_sf"/>
</dbReference>
<evidence type="ECO:0000256" key="8">
    <source>
        <dbReference type="ARBA" id="ARBA00034617"/>
    </source>
</evidence>
<feature type="compositionally biased region" description="Polar residues" evidence="11">
    <location>
        <begin position="141"/>
        <end position="151"/>
    </location>
</feature>
<evidence type="ECO:0000259" key="12">
    <source>
        <dbReference type="PROSITE" id="PS51192"/>
    </source>
</evidence>
<dbReference type="GO" id="GO:0016787">
    <property type="term" value="F:hydrolase activity"/>
    <property type="evidence" value="ECO:0007669"/>
    <property type="project" value="UniProtKB-KW"/>
</dbReference>
<comment type="catalytic activity">
    <reaction evidence="10">
        <text>ATP + H2O = ADP + phosphate + H(+)</text>
        <dbReference type="Rhea" id="RHEA:13065"/>
        <dbReference type="ChEBI" id="CHEBI:15377"/>
        <dbReference type="ChEBI" id="CHEBI:15378"/>
        <dbReference type="ChEBI" id="CHEBI:30616"/>
        <dbReference type="ChEBI" id="CHEBI:43474"/>
        <dbReference type="ChEBI" id="CHEBI:456216"/>
        <dbReference type="EC" id="5.6.2.4"/>
    </reaction>
</comment>
<dbReference type="Gene3D" id="3.40.50.300">
    <property type="entry name" value="P-loop containing nucleotide triphosphate hydrolases"/>
    <property type="match status" value="2"/>
</dbReference>
<dbReference type="Pfam" id="PF23445">
    <property type="entry name" value="WHD_SNRNP200"/>
    <property type="match status" value="1"/>
</dbReference>
<organism evidence="14 15">
    <name type="scientific">Saxophila tyrrhenica</name>
    <dbReference type="NCBI Taxonomy" id="1690608"/>
    <lineage>
        <taxon>Eukaryota</taxon>
        <taxon>Fungi</taxon>
        <taxon>Dikarya</taxon>
        <taxon>Ascomycota</taxon>
        <taxon>Pezizomycotina</taxon>
        <taxon>Dothideomycetes</taxon>
        <taxon>Dothideomycetidae</taxon>
        <taxon>Mycosphaerellales</taxon>
        <taxon>Extremaceae</taxon>
        <taxon>Saxophila</taxon>
    </lineage>
</organism>
<comment type="caution">
    <text evidence="14">The sequence shown here is derived from an EMBL/GenBank/DDBJ whole genome shotgun (WGS) entry which is preliminary data.</text>
</comment>
<dbReference type="FunFam" id="1.10.3380.10:FF:000012">
    <property type="entry name" value="DEAD/DEAH box DNA helicase"/>
    <property type="match status" value="1"/>
</dbReference>
<evidence type="ECO:0000256" key="2">
    <source>
        <dbReference type="ARBA" id="ARBA00022741"/>
    </source>
</evidence>
<dbReference type="Gene3D" id="1.10.10.10">
    <property type="entry name" value="Winged helix-like DNA-binding domain superfamily/Winged helix DNA-binding domain"/>
    <property type="match status" value="1"/>
</dbReference>
<keyword evidence="7" id="KW-0469">Meiosis</keyword>
<dbReference type="RefSeq" id="XP_064662692.1">
    <property type="nucleotide sequence ID" value="XM_064798365.1"/>
</dbReference>
<dbReference type="InterPro" id="IPR052247">
    <property type="entry name" value="Meiotic_Crossover_Helicase"/>
</dbReference>
<dbReference type="PROSITE" id="PS51192">
    <property type="entry name" value="HELICASE_ATP_BIND_1"/>
    <property type="match status" value="1"/>
</dbReference>
<feature type="compositionally biased region" description="Basic and acidic residues" evidence="11">
    <location>
        <begin position="1246"/>
        <end position="1260"/>
    </location>
</feature>
<accession>A0AAV9PLW6</accession>
<dbReference type="SMART" id="SM00487">
    <property type="entry name" value="DEXDc"/>
    <property type="match status" value="1"/>
</dbReference>
<feature type="region of interest" description="Disordered" evidence="11">
    <location>
        <begin position="1183"/>
        <end position="1371"/>
    </location>
</feature>
<dbReference type="InterPro" id="IPR036390">
    <property type="entry name" value="WH_DNA-bd_sf"/>
</dbReference>
<dbReference type="FunFam" id="1.10.10.10:FF:000012">
    <property type="entry name" value="U5 small nuclear ribonucleoprotein helicase"/>
    <property type="match status" value="1"/>
</dbReference>
<feature type="compositionally biased region" description="Basic and acidic residues" evidence="11">
    <location>
        <begin position="1391"/>
        <end position="1408"/>
    </location>
</feature>
<feature type="compositionally biased region" description="Basic and acidic residues" evidence="11">
    <location>
        <begin position="1183"/>
        <end position="1205"/>
    </location>
</feature>
<keyword evidence="3 14" id="KW-0378">Hydrolase</keyword>
<dbReference type="GO" id="GO:0043138">
    <property type="term" value="F:3'-5' DNA helicase activity"/>
    <property type="evidence" value="ECO:0007669"/>
    <property type="project" value="UniProtKB-EC"/>
</dbReference>
<dbReference type="GeneID" id="89922451"/>
<keyword evidence="6" id="KW-0413">Isomerase</keyword>
<dbReference type="GO" id="GO:0003676">
    <property type="term" value="F:nucleic acid binding"/>
    <property type="evidence" value="ECO:0007669"/>
    <property type="project" value="InterPro"/>
</dbReference>
<dbReference type="GO" id="GO:0007131">
    <property type="term" value="P:reciprocal meiotic recombination"/>
    <property type="evidence" value="ECO:0007669"/>
    <property type="project" value="UniProtKB-ARBA"/>
</dbReference>
<protein>
    <recommendedName>
        <fullName evidence="9">DNA 3'-5' helicase</fullName>
        <ecNumber evidence="9">5.6.2.4</ecNumber>
    </recommendedName>
</protein>
<dbReference type="InterPro" id="IPR004179">
    <property type="entry name" value="Sec63-dom"/>
</dbReference>
<feature type="region of interest" description="Disordered" evidence="11">
    <location>
        <begin position="1386"/>
        <end position="1471"/>
    </location>
</feature>
<dbReference type="SUPFAM" id="SSF46785">
    <property type="entry name" value="Winged helix' DNA-binding domain"/>
    <property type="match status" value="1"/>
</dbReference>
<feature type="compositionally biased region" description="Basic and acidic residues" evidence="11">
    <location>
        <begin position="1443"/>
        <end position="1458"/>
    </location>
</feature>
<name>A0AAV9PLW6_9PEZI</name>
<reference evidence="14 15" key="1">
    <citation type="submission" date="2023-08" db="EMBL/GenBank/DDBJ databases">
        <title>Black Yeasts Isolated from many extreme environments.</title>
        <authorList>
            <person name="Coleine C."/>
            <person name="Stajich J.E."/>
            <person name="Selbmann L."/>
        </authorList>
    </citation>
    <scope>NUCLEOTIDE SEQUENCE [LARGE SCALE GENOMIC DNA]</scope>
    <source>
        <strain evidence="14 15">CCFEE 5935</strain>
    </source>
</reference>
<dbReference type="SMART" id="SM00490">
    <property type="entry name" value="HELICc"/>
    <property type="match status" value="1"/>
</dbReference>
<keyword evidence="4 14" id="KW-0347">Helicase</keyword>
<sequence>MDESIFNNLDRLERADRAATRPTRDVYNNSSTEYSAYDGPSMAYDGPASHRTNRPLEGYDLDEAPMTLDSFDEQLLRQPDYNSRQGQAALGRARLSLPPAAHARTQDYAPVRRGLDLSRFALDQSQHGPSTSSPMEPVLPSSPSFRASQRQPAPVEHGRLNRSHQRRKLLEAEYDEVGYEPFTAEQLDAEESYMMPPAPEIGFRPNYAEPQQNRPPRQSSRQGPVVQGINLVSTHALPDRLRAIFPYPLFNAVQSKTFDTIFNTNANFVLSAPTGSGKTAVLELAVCRLISTYATDSFKIVYQAPTKSLCAERQRDWQAKFGTLGLECAELTGDTDTSHLRNVQQASIIITTPEKWDSMTRKWKDHQRLMQMVKLFLIDEVHILKEDRGATLEAVVSRMKSVGSDVRFVALSATVPNSDDIAAWLGGDPMNPHTPAMRERFGEDFRPVRLKKHVCGYPSTSNDFAFEKSLSAKLPEVISKWSQRKPIMVFCFTRAACGETAKMLASWWSTNSPKDRYWSSPRKRIVVGDKDLQDTISSGVAFHHAGLSMDDRNAVERGYLEGEVNVICCTSTLAVGVNLPCHMVIIKNTVTYQGPAAGGCKEYSDLEIMQMLGRAGRPQFDDSAVAVIMTRQQRASHYEKMISGEEILESCLHRNLIDHLNAEIGLGTISSASSARKWLSSTFLYIRLKDNPEHYKIDGDGSNRNLEDRLEKICSNGIAALEEYDLVRVAPRLRCTEFGDAMARYYLQFDTMKVIMALPAKANISEILSAVAQAAEFKEVRFRSGEKPIYKDLNKNTSIKFPIPMTLDLPAHKISLIIQSVLGAIELPTEDYKHTLEYNTAKASIFQHATRIIRCIVDCQLYLEDVVTTRNGLMLARSIGAQVWDDSPLHMKQLEGIGLVSVRKLANAGIMSVEELENTEAHHIERALSRNPPYGQTVQAKAKAFPKLRISIKMVGEPHVKKGEHVAIKIKTEIGFLNETVPDFFQRKPVYICLLAETSDGHKVHFARISAKKLSKGQDVLFEAHLTDPKQSIRAYVMCDEIAGTMRHAVLTPNILALSFPARKMDKDAEQRKAADAIAPNTAKRRLPAETKRGVQDDDDEDEFADPDLNDTDFAVAEAGSFMDIDAFDDAPSKGPKPKKRKTTDTPATDENFEPQRLPNGKWACKHACKNKNTCKHMCCRDGLDSKPKPPKPKGEKKDASDAPDPKQTQLKMSVAKKAGPSTQPGQSNSKVPATQSQASVRPKAKANDSMEARDLDRLHNSIKSKTPAVPTLASRQSGASASAPQQKAGKARLSFVEAARHAEDDDMSDYGNESWTSNDLPDVSSLAPTQLGARNGVSDGNDLKMSGAGDRSTMGEGDVSEPLAGGDDVDAAADFDFDFLTNDYSFEDSDGWRDEPSPDDQSTRDNQDATSKPTVLPRTSNAIFVGDSSDSVANALPTVKSGDAKQRTTDAAQDKSSDSVTFGRHKTSQNEVMYQGYPGQVAGADRGVAHQTEPPAADKEADDALAWFKEKIGGEDIFNFVD</sequence>
<dbReference type="InterPro" id="IPR001650">
    <property type="entry name" value="Helicase_C-like"/>
</dbReference>
<keyword evidence="15" id="KW-1185">Reference proteome</keyword>
<feature type="compositionally biased region" description="Basic and acidic residues" evidence="11">
    <location>
        <begin position="1087"/>
        <end position="1096"/>
    </location>
</feature>
<dbReference type="FunFam" id="3.40.50.300:FF:001076">
    <property type="entry name" value="ATP-dependent DNA helicase MER3"/>
    <property type="match status" value="1"/>
</dbReference>
<evidence type="ECO:0000313" key="14">
    <source>
        <dbReference type="EMBL" id="KAK5174023.1"/>
    </source>
</evidence>
<dbReference type="EMBL" id="JAVRRT010000002">
    <property type="protein sequence ID" value="KAK5174023.1"/>
    <property type="molecule type" value="Genomic_DNA"/>
</dbReference>
<dbReference type="EC" id="5.6.2.4" evidence="9"/>
<evidence type="ECO:0000256" key="7">
    <source>
        <dbReference type="ARBA" id="ARBA00023254"/>
    </source>
</evidence>
<evidence type="ECO:0000256" key="3">
    <source>
        <dbReference type="ARBA" id="ARBA00022801"/>
    </source>
</evidence>
<dbReference type="PROSITE" id="PS51194">
    <property type="entry name" value="HELICASE_CTER"/>
    <property type="match status" value="1"/>
</dbReference>
<dbReference type="PANTHER" id="PTHR47835:SF3">
    <property type="entry name" value="HELICASE FOR MEIOSIS 1"/>
    <property type="match status" value="1"/>
</dbReference>